<name>A0ABS6N481_9RHOB</name>
<feature type="domain" description="Chorismate mutase" evidence="1">
    <location>
        <begin position="1"/>
        <end position="86"/>
    </location>
</feature>
<sequence length="93" mass="10187">MADLRVCIDQIDSELVALLAERERYTDRAPDLKAREGIAARAPSRVDAVLANVRDKALASGLDPELAQAMWRIMIETVIAREERVIGKAGVDG</sequence>
<accession>A0ABS6N481</accession>
<evidence type="ECO:0000313" key="2">
    <source>
        <dbReference type="EMBL" id="MBV2358820.1"/>
    </source>
</evidence>
<evidence type="ECO:0000313" key="3">
    <source>
        <dbReference type="Proteomes" id="UP001166293"/>
    </source>
</evidence>
<dbReference type="EMBL" id="JAHRWL010000001">
    <property type="protein sequence ID" value="MBV2358820.1"/>
    <property type="molecule type" value="Genomic_DNA"/>
</dbReference>
<organism evidence="2 3">
    <name type="scientific">Thalassococcus arenae</name>
    <dbReference type="NCBI Taxonomy" id="2851652"/>
    <lineage>
        <taxon>Bacteria</taxon>
        <taxon>Pseudomonadati</taxon>
        <taxon>Pseudomonadota</taxon>
        <taxon>Alphaproteobacteria</taxon>
        <taxon>Rhodobacterales</taxon>
        <taxon>Roseobacteraceae</taxon>
        <taxon>Thalassococcus</taxon>
    </lineage>
</organism>
<protein>
    <submittedName>
        <fullName evidence="2">Chorismate mutase</fullName>
    </submittedName>
</protein>
<dbReference type="SMART" id="SM00830">
    <property type="entry name" value="CM_2"/>
    <property type="match status" value="1"/>
</dbReference>
<comment type="caution">
    <text evidence="2">The sequence shown here is derived from an EMBL/GenBank/DDBJ whole genome shotgun (WGS) entry which is preliminary data.</text>
</comment>
<reference evidence="2" key="1">
    <citation type="submission" date="2021-06" db="EMBL/GenBank/DDBJ databases">
        <title>Thalassococcus sp. CAU 1522 isolated from sea sand, Republic of Korea.</title>
        <authorList>
            <person name="Kim W."/>
        </authorList>
    </citation>
    <scope>NUCLEOTIDE SEQUENCE</scope>
    <source>
        <strain evidence="2">CAU 1522</strain>
    </source>
</reference>
<dbReference type="PROSITE" id="PS51168">
    <property type="entry name" value="CHORISMATE_MUT_2"/>
    <property type="match status" value="1"/>
</dbReference>
<gene>
    <name evidence="2" type="ORF">KUH32_03460</name>
</gene>
<dbReference type="InterPro" id="IPR002701">
    <property type="entry name" value="CM_II_prokaryot"/>
</dbReference>
<evidence type="ECO:0000259" key="1">
    <source>
        <dbReference type="PROSITE" id="PS51168"/>
    </source>
</evidence>
<dbReference type="PANTHER" id="PTHR38041">
    <property type="entry name" value="CHORISMATE MUTASE"/>
    <property type="match status" value="1"/>
</dbReference>
<dbReference type="InterPro" id="IPR051331">
    <property type="entry name" value="Chorismate_mutase-related"/>
</dbReference>
<keyword evidence="3" id="KW-1185">Reference proteome</keyword>
<proteinExistence type="predicted"/>
<dbReference type="Proteomes" id="UP001166293">
    <property type="component" value="Unassembled WGS sequence"/>
</dbReference>
<dbReference type="Pfam" id="PF01817">
    <property type="entry name" value="CM_2"/>
    <property type="match status" value="1"/>
</dbReference>
<dbReference type="PANTHER" id="PTHR38041:SF1">
    <property type="entry name" value="CHORISMATE MUTASE"/>
    <property type="match status" value="1"/>
</dbReference>